<dbReference type="SMART" id="SM01208">
    <property type="entry name" value="G5"/>
    <property type="match status" value="1"/>
</dbReference>
<dbReference type="InterPro" id="IPR010611">
    <property type="entry name" value="3D_dom"/>
</dbReference>
<dbReference type="SUPFAM" id="SSF50685">
    <property type="entry name" value="Barwin-like endoglucanases"/>
    <property type="match status" value="1"/>
</dbReference>
<feature type="transmembrane region" description="Helical" evidence="3">
    <location>
        <begin position="52"/>
        <end position="72"/>
    </location>
</feature>
<evidence type="ECO:0000256" key="3">
    <source>
        <dbReference type="SAM" id="Phobius"/>
    </source>
</evidence>
<dbReference type="PROSITE" id="PS51109">
    <property type="entry name" value="G5"/>
    <property type="match status" value="1"/>
</dbReference>
<dbReference type="GO" id="GO:0004553">
    <property type="term" value="F:hydrolase activity, hydrolyzing O-glycosyl compounds"/>
    <property type="evidence" value="ECO:0007669"/>
    <property type="project" value="InterPro"/>
</dbReference>
<comment type="caution">
    <text evidence="5">The sequence shown here is derived from an EMBL/GenBank/DDBJ whole genome shotgun (WGS) entry which is preliminary data.</text>
</comment>
<gene>
    <name evidence="5" type="ORF">CHH72_20930</name>
</gene>
<dbReference type="GO" id="GO:0019867">
    <property type="term" value="C:outer membrane"/>
    <property type="evidence" value="ECO:0007669"/>
    <property type="project" value="InterPro"/>
</dbReference>
<evidence type="ECO:0000313" key="5">
    <source>
        <dbReference type="EMBL" id="PAE86958.1"/>
    </source>
</evidence>
<protein>
    <recommendedName>
        <fullName evidence="4">G5 domain-containing protein</fullName>
    </recommendedName>
</protein>
<dbReference type="PANTHER" id="PTHR39160:SF4">
    <property type="entry name" value="RESUSCITATION-PROMOTING FACTOR RPFB"/>
    <property type="match status" value="1"/>
</dbReference>
<name>A0A268NU56_SHOCL</name>
<feature type="region of interest" description="Disordered" evidence="2">
    <location>
        <begin position="314"/>
        <end position="375"/>
    </location>
</feature>
<dbReference type="GO" id="GO:0009254">
    <property type="term" value="P:peptidoglycan turnover"/>
    <property type="evidence" value="ECO:0007669"/>
    <property type="project" value="InterPro"/>
</dbReference>
<dbReference type="PANTHER" id="PTHR39160">
    <property type="entry name" value="CELL WALL-BINDING PROTEIN YOCH"/>
    <property type="match status" value="1"/>
</dbReference>
<dbReference type="Pfam" id="PF07501">
    <property type="entry name" value="G5"/>
    <property type="match status" value="1"/>
</dbReference>
<evidence type="ECO:0000259" key="4">
    <source>
        <dbReference type="PROSITE" id="PS51109"/>
    </source>
</evidence>
<dbReference type="Gene3D" id="2.40.40.10">
    <property type="entry name" value="RlpA-like domain"/>
    <property type="match status" value="1"/>
</dbReference>
<dbReference type="InterPro" id="IPR051933">
    <property type="entry name" value="Resuscitation_pf_RpfB"/>
</dbReference>
<accession>A0A268NU56</accession>
<dbReference type="Pfam" id="PF06725">
    <property type="entry name" value="3D"/>
    <property type="match status" value="1"/>
</dbReference>
<evidence type="ECO:0000256" key="1">
    <source>
        <dbReference type="ARBA" id="ARBA00022729"/>
    </source>
</evidence>
<dbReference type="InterPro" id="IPR036908">
    <property type="entry name" value="RlpA-like_sf"/>
</dbReference>
<keyword evidence="3" id="KW-0472">Membrane</keyword>
<dbReference type="EMBL" id="NPCC01000044">
    <property type="protein sequence ID" value="PAE86958.1"/>
    <property type="molecule type" value="Genomic_DNA"/>
</dbReference>
<feature type="compositionally biased region" description="Polar residues" evidence="2">
    <location>
        <begin position="330"/>
        <end position="343"/>
    </location>
</feature>
<evidence type="ECO:0000313" key="6">
    <source>
        <dbReference type="Proteomes" id="UP000216207"/>
    </source>
</evidence>
<dbReference type="InterPro" id="IPR007137">
    <property type="entry name" value="DUF348"/>
</dbReference>
<keyword evidence="3" id="KW-0812">Transmembrane</keyword>
<dbReference type="Gene3D" id="2.20.230.10">
    <property type="entry name" value="Resuscitation-promoting factor rpfb"/>
    <property type="match status" value="1"/>
</dbReference>
<dbReference type="Proteomes" id="UP000216207">
    <property type="component" value="Unassembled WGS sequence"/>
</dbReference>
<evidence type="ECO:0000256" key="2">
    <source>
        <dbReference type="SAM" id="MobiDB-lite"/>
    </source>
</evidence>
<reference evidence="5 6" key="1">
    <citation type="submission" date="2017-07" db="EMBL/GenBank/DDBJ databases">
        <title>Isolation and whole genome analysis of endospore-forming bacteria from heroin.</title>
        <authorList>
            <person name="Kalinowski J."/>
            <person name="Ahrens B."/>
            <person name="Al-Dilaimi A."/>
            <person name="Winkler A."/>
            <person name="Wibberg D."/>
            <person name="Schleenbecker U."/>
            <person name="Ruckert C."/>
            <person name="Wolfel R."/>
            <person name="Grass G."/>
        </authorList>
    </citation>
    <scope>NUCLEOTIDE SEQUENCE [LARGE SCALE GENOMIC DNA]</scope>
    <source>
        <strain evidence="5 6">7539</strain>
    </source>
</reference>
<feature type="domain" description="G5" evidence="4">
    <location>
        <begin position="242"/>
        <end position="322"/>
    </location>
</feature>
<dbReference type="InterPro" id="IPR011098">
    <property type="entry name" value="G5_dom"/>
</dbReference>
<dbReference type="Pfam" id="PF03990">
    <property type="entry name" value="DUF348"/>
    <property type="match status" value="3"/>
</dbReference>
<organism evidence="5 6">
    <name type="scientific">Shouchella clausii</name>
    <name type="common">Alkalihalobacillus clausii</name>
    <dbReference type="NCBI Taxonomy" id="79880"/>
    <lineage>
        <taxon>Bacteria</taxon>
        <taxon>Bacillati</taxon>
        <taxon>Bacillota</taxon>
        <taxon>Bacilli</taxon>
        <taxon>Bacillales</taxon>
        <taxon>Bacillaceae</taxon>
        <taxon>Shouchella</taxon>
    </lineage>
</organism>
<dbReference type="AlphaFoldDB" id="A0A268NU56"/>
<keyword evidence="1" id="KW-0732">Signal</keyword>
<dbReference type="CDD" id="cd22786">
    <property type="entry name" value="DPBB_YuiC-like"/>
    <property type="match status" value="1"/>
</dbReference>
<feature type="compositionally biased region" description="Basic and acidic residues" evidence="2">
    <location>
        <begin position="350"/>
        <end position="373"/>
    </location>
</feature>
<sequence length="468" mass="51383">MQRLLLCYVCVTVVDTLFVRLYNSVLEEGRTMSDKHNLLNRPEADPAIRRRILIAVALFLGLILILSGLFELTKKAVAVEQNGEKVTVRTHESTVADLLESLEIHVGEHDLIEPSLQTEIESGMDIVYKPAAEVTLSVAGEETTVYTVADNVNDLFTELGIEPKAEDEIEPSGDTPIEDGLHIAYSPAVLLTFAYDGNEGEYWSTSATVADFLKEANVELGELDRVEPALDEELRDGLDIRLVRVEKVTDVIEEPTAFETLREEDSDLNHGVERVVEKGKKGKQALHYEVTLEDGVEVDRQLVKTETVEESENRVIAVGTKQEEAKEYVSETQTAHETVSQEPVDQPVSEPEKPKQESAKPQEKQEVEQEKQQKTLQMQSTAYTAACDGCSGITATGIDLNSNANMKVIAVDPSVIPLGTRVHVEGYGEAIAGDTGGAIKGNKIDVHVPTKEDATNYGSKSVKVTILD</sequence>
<proteinExistence type="predicted"/>
<keyword evidence="3" id="KW-1133">Transmembrane helix</keyword>